<comment type="caution">
    <text evidence="1">The sequence shown here is derived from an EMBL/GenBank/DDBJ whole genome shotgun (WGS) entry which is preliminary data.</text>
</comment>
<proteinExistence type="predicted"/>
<keyword evidence="2" id="KW-1185">Reference proteome</keyword>
<evidence type="ECO:0000313" key="1">
    <source>
        <dbReference type="EMBL" id="KAI0055675.1"/>
    </source>
</evidence>
<dbReference type="EMBL" id="MU277283">
    <property type="protein sequence ID" value="KAI0055675.1"/>
    <property type="molecule type" value="Genomic_DNA"/>
</dbReference>
<sequence>MTGSKTQYQRHRLSRLDYQAKYNKVKRVGRRKVSKAQRTRDEQLRKLEVKGLKMPYFTSISWRTNVQDHERTLAMAAGEEEQYETWEERRFEFIERYPDAWLPHFIAALRERIEELLRTATAILTEPDPGRSPYPLDSDARTAVHTYRRLIAALHQEIELVPQGNDAYLSAMQDRALIHQGRGVHRPAFKQIYGF</sequence>
<dbReference type="Proteomes" id="UP000814140">
    <property type="component" value="Unassembled WGS sequence"/>
</dbReference>
<name>A0ACB8SHZ3_9AGAM</name>
<gene>
    <name evidence="1" type="ORF">BV25DRAFT_1842821</name>
</gene>
<accession>A0ACB8SHZ3</accession>
<reference evidence="1" key="1">
    <citation type="submission" date="2021-03" db="EMBL/GenBank/DDBJ databases">
        <authorList>
            <consortium name="DOE Joint Genome Institute"/>
            <person name="Ahrendt S."/>
            <person name="Looney B.P."/>
            <person name="Miyauchi S."/>
            <person name="Morin E."/>
            <person name="Drula E."/>
            <person name="Courty P.E."/>
            <person name="Chicoki N."/>
            <person name="Fauchery L."/>
            <person name="Kohler A."/>
            <person name="Kuo A."/>
            <person name="Labutti K."/>
            <person name="Pangilinan J."/>
            <person name="Lipzen A."/>
            <person name="Riley R."/>
            <person name="Andreopoulos W."/>
            <person name="He G."/>
            <person name="Johnson J."/>
            <person name="Barry K.W."/>
            <person name="Grigoriev I.V."/>
            <person name="Nagy L."/>
            <person name="Hibbett D."/>
            <person name="Henrissat B."/>
            <person name="Matheny P.B."/>
            <person name="Labbe J."/>
            <person name="Martin F."/>
        </authorList>
    </citation>
    <scope>NUCLEOTIDE SEQUENCE</scope>
    <source>
        <strain evidence="1">HHB10654</strain>
    </source>
</reference>
<evidence type="ECO:0000313" key="2">
    <source>
        <dbReference type="Proteomes" id="UP000814140"/>
    </source>
</evidence>
<organism evidence="1 2">
    <name type="scientific">Artomyces pyxidatus</name>
    <dbReference type="NCBI Taxonomy" id="48021"/>
    <lineage>
        <taxon>Eukaryota</taxon>
        <taxon>Fungi</taxon>
        <taxon>Dikarya</taxon>
        <taxon>Basidiomycota</taxon>
        <taxon>Agaricomycotina</taxon>
        <taxon>Agaricomycetes</taxon>
        <taxon>Russulales</taxon>
        <taxon>Auriscalpiaceae</taxon>
        <taxon>Artomyces</taxon>
    </lineage>
</organism>
<protein>
    <submittedName>
        <fullName evidence="1">Uncharacterized protein</fullName>
    </submittedName>
</protein>
<reference evidence="1" key="2">
    <citation type="journal article" date="2022" name="New Phytol.">
        <title>Evolutionary transition to the ectomycorrhizal habit in the genomes of a hyperdiverse lineage of mushroom-forming fungi.</title>
        <authorList>
            <person name="Looney B."/>
            <person name="Miyauchi S."/>
            <person name="Morin E."/>
            <person name="Drula E."/>
            <person name="Courty P.E."/>
            <person name="Kohler A."/>
            <person name="Kuo A."/>
            <person name="LaButti K."/>
            <person name="Pangilinan J."/>
            <person name="Lipzen A."/>
            <person name="Riley R."/>
            <person name="Andreopoulos W."/>
            <person name="He G."/>
            <person name="Johnson J."/>
            <person name="Nolan M."/>
            <person name="Tritt A."/>
            <person name="Barry K.W."/>
            <person name="Grigoriev I.V."/>
            <person name="Nagy L.G."/>
            <person name="Hibbett D."/>
            <person name="Henrissat B."/>
            <person name="Matheny P.B."/>
            <person name="Labbe J."/>
            <person name="Martin F.M."/>
        </authorList>
    </citation>
    <scope>NUCLEOTIDE SEQUENCE</scope>
    <source>
        <strain evidence="1">HHB10654</strain>
    </source>
</reference>